<accession>A0A9J6EEQ5</accession>
<keyword evidence="1" id="KW-0479">Metal-binding</keyword>
<keyword evidence="2" id="KW-0862">Zinc</keyword>
<dbReference type="PANTHER" id="PTHR46771:SF5">
    <property type="entry name" value="DETERIN"/>
    <property type="match status" value="1"/>
</dbReference>
<sequence>MGEIIDLCGVRATQFLKRKLPEKKKVGQLFLGPLDGPELVLESATLSKGVSQRVRFDAASLSGTPPPRVALASQYFAWEIKLRQSCKMADKPDPSPDFSRKEVLKKRTDLCMNLLENRRASFERWPLTSSDCLCTPEKMAEAGFYFCATKEERDLVRCYVCFKEYMAWNPNEDPFQEHARSTNCAFVRMGKKAEELTVKDVLDLEKERAKNRARLLAEMYYAELDDAKRKVMEELDKLQHKKQ</sequence>
<dbReference type="SMART" id="SM00238">
    <property type="entry name" value="BIR"/>
    <property type="match status" value="1"/>
</dbReference>
<evidence type="ECO:0000256" key="2">
    <source>
        <dbReference type="ARBA" id="ARBA00022833"/>
    </source>
</evidence>
<name>A0A9J6EEQ5_RHIMP</name>
<dbReference type="InterPro" id="IPR001370">
    <property type="entry name" value="BIR_rpt"/>
</dbReference>
<dbReference type="Gene3D" id="1.10.1170.10">
    <property type="entry name" value="Inhibitor Of Apoptosis Protein (2mihbC-IAP-1), Chain A"/>
    <property type="match status" value="1"/>
</dbReference>
<dbReference type="SUPFAM" id="SSF57924">
    <property type="entry name" value="Inhibitor of apoptosis (IAP) repeat"/>
    <property type="match status" value="1"/>
</dbReference>
<dbReference type="VEuPathDB" id="VectorBase:LOC119162094"/>
<dbReference type="AlphaFoldDB" id="A0A9J6EEQ5"/>
<keyword evidence="4" id="KW-1185">Reference proteome</keyword>
<reference evidence="3" key="1">
    <citation type="journal article" date="2020" name="Cell">
        <title>Large-Scale Comparative Analyses of Tick Genomes Elucidate Their Genetic Diversity and Vector Capacities.</title>
        <authorList>
            <consortium name="Tick Genome and Microbiome Consortium (TIGMIC)"/>
            <person name="Jia N."/>
            <person name="Wang J."/>
            <person name="Shi W."/>
            <person name="Du L."/>
            <person name="Sun Y."/>
            <person name="Zhan W."/>
            <person name="Jiang J.F."/>
            <person name="Wang Q."/>
            <person name="Zhang B."/>
            <person name="Ji P."/>
            <person name="Bell-Sakyi L."/>
            <person name="Cui X.M."/>
            <person name="Yuan T.T."/>
            <person name="Jiang B.G."/>
            <person name="Yang W.F."/>
            <person name="Lam T.T."/>
            <person name="Chang Q.C."/>
            <person name="Ding S.J."/>
            <person name="Wang X.J."/>
            <person name="Zhu J.G."/>
            <person name="Ruan X.D."/>
            <person name="Zhao L."/>
            <person name="Wei J.T."/>
            <person name="Ye R.Z."/>
            <person name="Que T.C."/>
            <person name="Du C.H."/>
            <person name="Zhou Y.H."/>
            <person name="Cheng J.X."/>
            <person name="Dai P.F."/>
            <person name="Guo W.B."/>
            <person name="Han X.H."/>
            <person name="Huang E.J."/>
            <person name="Li L.F."/>
            <person name="Wei W."/>
            <person name="Gao Y.C."/>
            <person name="Liu J.Z."/>
            <person name="Shao H.Z."/>
            <person name="Wang X."/>
            <person name="Wang C.C."/>
            <person name="Yang T.C."/>
            <person name="Huo Q.B."/>
            <person name="Li W."/>
            <person name="Chen H.Y."/>
            <person name="Chen S.E."/>
            <person name="Zhou L.G."/>
            <person name="Ni X.B."/>
            <person name="Tian J.H."/>
            <person name="Sheng Y."/>
            <person name="Liu T."/>
            <person name="Pan Y.S."/>
            <person name="Xia L.Y."/>
            <person name="Li J."/>
            <person name="Zhao F."/>
            <person name="Cao W.C."/>
        </authorList>
    </citation>
    <scope>NUCLEOTIDE SEQUENCE</scope>
    <source>
        <strain evidence="3">Rmic-2018</strain>
    </source>
</reference>
<protein>
    <submittedName>
        <fullName evidence="3">Uncharacterized protein</fullName>
    </submittedName>
</protein>
<dbReference type="GO" id="GO:0046872">
    <property type="term" value="F:metal ion binding"/>
    <property type="evidence" value="ECO:0007669"/>
    <property type="project" value="UniProtKB-KW"/>
</dbReference>
<comment type="caution">
    <text evidence="3">The sequence shown here is derived from an EMBL/GenBank/DDBJ whole genome shotgun (WGS) entry which is preliminary data.</text>
</comment>
<evidence type="ECO:0000313" key="3">
    <source>
        <dbReference type="EMBL" id="KAH8032778.1"/>
    </source>
</evidence>
<organism evidence="3 4">
    <name type="scientific">Rhipicephalus microplus</name>
    <name type="common">Cattle tick</name>
    <name type="synonym">Boophilus microplus</name>
    <dbReference type="NCBI Taxonomy" id="6941"/>
    <lineage>
        <taxon>Eukaryota</taxon>
        <taxon>Metazoa</taxon>
        <taxon>Ecdysozoa</taxon>
        <taxon>Arthropoda</taxon>
        <taxon>Chelicerata</taxon>
        <taxon>Arachnida</taxon>
        <taxon>Acari</taxon>
        <taxon>Parasitiformes</taxon>
        <taxon>Ixodida</taxon>
        <taxon>Ixodoidea</taxon>
        <taxon>Ixodidae</taxon>
        <taxon>Rhipicephalinae</taxon>
        <taxon>Rhipicephalus</taxon>
        <taxon>Boophilus</taxon>
    </lineage>
</organism>
<gene>
    <name evidence="3" type="ORF">HPB51_001837</name>
</gene>
<dbReference type="Pfam" id="PF00653">
    <property type="entry name" value="BIR"/>
    <property type="match status" value="1"/>
</dbReference>
<dbReference type="PROSITE" id="PS50143">
    <property type="entry name" value="BIR_REPEAT_2"/>
    <property type="match status" value="1"/>
</dbReference>
<proteinExistence type="predicted"/>
<dbReference type="EMBL" id="JABSTU010000004">
    <property type="protein sequence ID" value="KAH8032778.1"/>
    <property type="molecule type" value="Genomic_DNA"/>
</dbReference>
<dbReference type="InterPro" id="IPR051190">
    <property type="entry name" value="Baculoviral_IAP"/>
</dbReference>
<evidence type="ECO:0000313" key="4">
    <source>
        <dbReference type="Proteomes" id="UP000821866"/>
    </source>
</evidence>
<dbReference type="Proteomes" id="UP000821866">
    <property type="component" value="Chromosome 2"/>
</dbReference>
<evidence type="ECO:0000256" key="1">
    <source>
        <dbReference type="ARBA" id="ARBA00022723"/>
    </source>
</evidence>
<dbReference type="PANTHER" id="PTHR46771">
    <property type="entry name" value="DETERIN"/>
    <property type="match status" value="1"/>
</dbReference>
<dbReference type="CDD" id="cd00022">
    <property type="entry name" value="BIR"/>
    <property type="match status" value="1"/>
</dbReference>
<reference evidence="3" key="2">
    <citation type="submission" date="2021-09" db="EMBL/GenBank/DDBJ databases">
        <authorList>
            <person name="Jia N."/>
            <person name="Wang J."/>
            <person name="Shi W."/>
            <person name="Du L."/>
            <person name="Sun Y."/>
            <person name="Zhan W."/>
            <person name="Jiang J."/>
            <person name="Wang Q."/>
            <person name="Zhang B."/>
            <person name="Ji P."/>
            <person name="Sakyi L.B."/>
            <person name="Cui X."/>
            <person name="Yuan T."/>
            <person name="Jiang B."/>
            <person name="Yang W."/>
            <person name="Lam T.T.-Y."/>
            <person name="Chang Q."/>
            <person name="Ding S."/>
            <person name="Wang X."/>
            <person name="Zhu J."/>
            <person name="Ruan X."/>
            <person name="Zhao L."/>
            <person name="Wei J."/>
            <person name="Que T."/>
            <person name="Du C."/>
            <person name="Cheng J."/>
            <person name="Dai P."/>
            <person name="Han X."/>
            <person name="Huang E."/>
            <person name="Gao Y."/>
            <person name="Liu J."/>
            <person name="Shao H."/>
            <person name="Ye R."/>
            <person name="Li L."/>
            <person name="Wei W."/>
            <person name="Wang X."/>
            <person name="Wang C."/>
            <person name="Huo Q."/>
            <person name="Li W."/>
            <person name="Guo W."/>
            <person name="Chen H."/>
            <person name="Chen S."/>
            <person name="Zhou L."/>
            <person name="Zhou L."/>
            <person name="Ni X."/>
            <person name="Tian J."/>
            <person name="Zhou Y."/>
            <person name="Sheng Y."/>
            <person name="Liu T."/>
            <person name="Pan Y."/>
            <person name="Xia L."/>
            <person name="Li J."/>
            <person name="Zhao F."/>
            <person name="Cao W."/>
        </authorList>
    </citation>
    <scope>NUCLEOTIDE SEQUENCE</scope>
    <source>
        <strain evidence="3">Rmic-2018</strain>
        <tissue evidence="3">Larvae</tissue>
    </source>
</reference>